<dbReference type="Pfam" id="PF13193">
    <property type="entry name" value="AMP-binding_C"/>
    <property type="match status" value="1"/>
</dbReference>
<dbReference type="InterPro" id="IPR020845">
    <property type="entry name" value="AMP-binding_CS"/>
</dbReference>
<dbReference type="InterPro" id="IPR000873">
    <property type="entry name" value="AMP-dep_synth/lig_dom"/>
</dbReference>
<name>A0A518IY49_9BACT</name>
<dbReference type="FunFam" id="3.30.300.30:FF:000008">
    <property type="entry name" value="2,3-dihydroxybenzoate-AMP ligase"/>
    <property type="match status" value="1"/>
</dbReference>
<evidence type="ECO:0000259" key="4">
    <source>
        <dbReference type="Pfam" id="PF13193"/>
    </source>
</evidence>
<dbReference type="InterPro" id="IPR042099">
    <property type="entry name" value="ANL_N_sf"/>
</dbReference>
<dbReference type="PANTHER" id="PTHR43201">
    <property type="entry name" value="ACYL-COA SYNTHETASE"/>
    <property type="match status" value="1"/>
</dbReference>
<dbReference type="PROSITE" id="PS00455">
    <property type="entry name" value="AMP_BINDING"/>
    <property type="match status" value="1"/>
</dbReference>
<dbReference type="PANTHER" id="PTHR43201:SF5">
    <property type="entry name" value="MEDIUM-CHAIN ACYL-COA LIGASE ACSF2, MITOCHONDRIAL"/>
    <property type="match status" value="1"/>
</dbReference>
<dbReference type="InterPro" id="IPR045851">
    <property type="entry name" value="AMP-bd_C_sf"/>
</dbReference>
<evidence type="ECO:0000313" key="5">
    <source>
        <dbReference type="EMBL" id="QDV58013.1"/>
    </source>
</evidence>
<keyword evidence="6" id="KW-1185">Reference proteome</keyword>
<comment type="similarity">
    <text evidence="1">Belongs to the ATP-dependent AMP-binding enzyme family.</text>
</comment>
<dbReference type="RefSeq" id="WP_145287933.1">
    <property type="nucleotide sequence ID" value="NZ_CP036318.1"/>
</dbReference>
<dbReference type="EC" id="6.2.1.3" evidence="5"/>
<evidence type="ECO:0000313" key="6">
    <source>
        <dbReference type="Proteomes" id="UP000316770"/>
    </source>
</evidence>
<protein>
    <submittedName>
        <fullName evidence="5">Long-chain-fatty-acid--CoA ligase</fullName>
        <ecNumber evidence="5">6.2.1.3</ecNumber>
    </submittedName>
</protein>
<dbReference type="GO" id="GO:0031956">
    <property type="term" value="F:medium-chain fatty acid-CoA ligase activity"/>
    <property type="evidence" value="ECO:0007669"/>
    <property type="project" value="TreeGrafter"/>
</dbReference>
<dbReference type="SUPFAM" id="SSF56801">
    <property type="entry name" value="Acetyl-CoA synthetase-like"/>
    <property type="match status" value="1"/>
</dbReference>
<feature type="domain" description="AMP-binding enzyme C-terminal" evidence="4">
    <location>
        <begin position="466"/>
        <end position="541"/>
    </location>
</feature>
<evidence type="ECO:0000256" key="2">
    <source>
        <dbReference type="ARBA" id="ARBA00022598"/>
    </source>
</evidence>
<organism evidence="5 6">
    <name type="scientific">Rosistilla oblonga</name>
    <dbReference type="NCBI Taxonomy" id="2527990"/>
    <lineage>
        <taxon>Bacteria</taxon>
        <taxon>Pseudomonadati</taxon>
        <taxon>Planctomycetota</taxon>
        <taxon>Planctomycetia</taxon>
        <taxon>Pirellulales</taxon>
        <taxon>Pirellulaceae</taxon>
        <taxon>Rosistilla</taxon>
    </lineage>
</organism>
<dbReference type="GO" id="GO:0004467">
    <property type="term" value="F:long-chain fatty acid-CoA ligase activity"/>
    <property type="evidence" value="ECO:0007669"/>
    <property type="project" value="UniProtKB-EC"/>
</dbReference>
<sequence>MSTAQLPVAPPTPWVDGLTIGQVLRETARQYPDDDAFVFCGPGVRVSWSELDREVDLVARGLLALGFVPGDHFGVWATNVPEWVLLQFATARVGVVLVNINPSYRAGELKFVLKQADVRGLALIDHYKTTHFQETLLEAAPDLATSTPGHLHSPTFPRLRWIVEMRGRQPSFGLSWYDLMSGAVSVPQTCVDEVSERLDPNRAINIQFTSGTTGHPKGATLSHRNVLLNAFYAGQSQRLGPRDRVCLPVPLYHCFGCVLGTMCCIVHGSAMIFPSECFHPGETLAAIDSQRCTAIYGVPTMFIAQLENPAFSKHDLSSLRTGIMAGSPCPIELMRRVTQDMGASEITIGYGQTEASPLITQTRTDDPIELRVGTVGKPLPGFEAKIVDPDTGAELGDGQQGEFCGRGHGVMIGYYHQPDKTAAAIDRDGWLHTGDLGMRQPNGYYRITGRLNDMIIRGGENIYPREIEERLYEHPAVEDVQIVGVPDHRFGEEILAWIKFKRDQQATETELREFCRLALAHFKVPRYWKFVDKFPTTVTGKIQKFKIREQAIEELGLQEEAKIETA</sequence>
<dbReference type="Gene3D" id="3.30.300.30">
    <property type="match status" value="1"/>
</dbReference>
<dbReference type="EMBL" id="CP036318">
    <property type="protein sequence ID" value="QDV58013.1"/>
    <property type="molecule type" value="Genomic_DNA"/>
</dbReference>
<gene>
    <name evidence="5" type="primary">lcfB_2</name>
    <name evidence="5" type="ORF">Mal33_40290</name>
</gene>
<dbReference type="Gene3D" id="3.40.50.12780">
    <property type="entry name" value="N-terminal domain of ligase-like"/>
    <property type="match status" value="1"/>
</dbReference>
<dbReference type="CDD" id="cd05917">
    <property type="entry name" value="FACL_like_2"/>
    <property type="match status" value="1"/>
</dbReference>
<keyword evidence="2 5" id="KW-0436">Ligase</keyword>
<dbReference type="Pfam" id="PF00501">
    <property type="entry name" value="AMP-binding"/>
    <property type="match status" value="1"/>
</dbReference>
<feature type="domain" description="AMP-dependent synthetase/ligase" evidence="3">
    <location>
        <begin position="24"/>
        <end position="415"/>
    </location>
</feature>
<evidence type="ECO:0000259" key="3">
    <source>
        <dbReference type="Pfam" id="PF00501"/>
    </source>
</evidence>
<proteinExistence type="inferred from homology"/>
<accession>A0A518IY49</accession>
<evidence type="ECO:0000256" key="1">
    <source>
        <dbReference type="ARBA" id="ARBA00006432"/>
    </source>
</evidence>
<dbReference type="AlphaFoldDB" id="A0A518IY49"/>
<dbReference type="InterPro" id="IPR025110">
    <property type="entry name" value="AMP-bd_C"/>
</dbReference>
<reference evidence="5 6" key="1">
    <citation type="submission" date="2019-02" db="EMBL/GenBank/DDBJ databases">
        <title>Deep-cultivation of Planctomycetes and their phenomic and genomic characterization uncovers novel biology.</title>
        <authorList>
            <person name="Wiegand S."/>
            <person name="Jogler M."/>
            <person name="Boedeker C."/>
            <person name="Pinto D."/>
            <person name="Vollmers J."/>
            <person name="Rivas-Marin E."/>
            <person name="Kohn T."/>
            <person name="Peeters S.H."/>
            <person name="Heuer A."/>
            <person name="Rast P."/>
            <person name="Oberbeckmann S."/>
            <person name="Bunk B."/>
            <person name="Jeske O."/>
            <person name="Meyerdierks A."/>
            <person name="Storesund J.E."/>
            <person name="Kallscheuer N."/>
            <person name="Luecker S."/>
            <person name="Lage O.M."/>
            <person name="Pohl T."/>
            <person name="Merkel B.J."/>
            <person name="Hornburger P."/>
            <person name="Mueller R.-W."/>
            <person name="Bruemmer F."/>
            <person name="Labrenz M."/>
            <person name="Spormann A.M."/>
            <person name="Op den Camp H."/>
            <person name="Overmann J."/>
            <person name="Amann R."/>
            <person name="Jetten M.S.M."/>
            <person name="Mascher T."/>
            <person name="Medema M.H."/>
            <person name="Devos D.P."/>
            <person name="Kaster A.-K."/>
            <person name="Ovreas L."/>
            <person name="Rohde M."/>
            <person name="Galperin M.Y."/>
            <person name="Jogler C."/>
        </authorList>
    </citation>
    <scope>NUCLEOTIDE SEQUENCE [LARGE SCALE GENOMIC DNA]</scope>
    <source>
        <strain evidence="5 6">Mal33</strain>
    </source>
</reference>
<dbReference type="Proteomes" id="UP000316770">
    <property type="component" value="Chromosome"/>
</dbReference>